<dbReference type="NCBIfam" id="TIGR00765">
    <property type="entry name" value="yihY_not_rbn"/>
    <property type="match status" value="1"/>
</dbReference>
<proteinExistence type="predicted"/>
<dbReference type="KEGG" id="fmg:HYN48_12160"/>
<protein>
    <submittedName>
        <fullName evidence="7">Ribonuclease BN</fullName>
    </submittedName>
</protein>
<dbReference type="Proteomes" id="UP000244193">
    <property type="component" value="Chromosome"/>
</dbReference>
<dbReference type="RefSeq" id="WP_108372080.1">
    <property type="nucleotide sequence ID" value="NZ_CP028811.1"/>
</dbReference>
<dbReference type="GO" id="GO:0005886">
    <property type="term" value="C:plasma membrane"/>
    <property type="evidence" value="ECO:0007669"/>
    <property type="project" value="UniProtKB-SubCell"/>
</dbReference>
<keyword evidence="4 6" id="KW-1133">Transmembrane helix</keyword>
<evidence type="ECO:0000256" key="6">
    <source>
        <dbReference type="SAM" id="Phobius"/>
    </source>
</evidence>
<evidence type="ECO:0000256" key="2">
    <source>
        <dbReference type="ARBA" id="ARBA00022475"/>
    </source>
</evidence>
<name>A0A2S0RI21_9FLAO</name>
<evidence type="ECO:0000313" key="8">
    <source>
        <dbReference type="Proteomes" id="UP000244193"/>
    </source>
</evidence>
<evidence type="ECO:0000256" key="1">
    <source>
        <dbReference type="ARBA" id="ARBA00004651"/>
    </source>
</evidence>
<keyword evidence="2" id="KW-1003">Cell membrane</keyword>
<feature type="transmembrane region" description="Helical" evidence="6">
    <location>
        <begin position="96"/>
        <end position="114"/>
    </location>
</feature>
<dbReference type="EMBL" id="CP028811">
    <property type="protein sequence ID" value="AWA30771.1"/>
    <property type="molecule type" value="Genomic_DNA"/>
</dbReference>
<evidence type="ECO:0000313" key="7">
    <source>
        <dbReference type="EMBL" id="AWA30771.1"/>
    </source>
</evidence>
<feature type="transmembrane region" description="Helical" evidence="6">
    <location>
        <begin position="216"/>
        <end position="235"/>
    </location>
</feature>
<feature type="transmembrane region" description="Helical" evidence="6">
    <location>
        <begin position="247"/>
        <end position="270"/>
    </location>
</feature>
<dbReference type="AlphaFoldDB" id="A0A2S0RI21"/>
<evidence type="ECO:0000256" key="5">
    <source>
        <dbReference type="ARBA" id="ARBA00023136"/>
    </source>
</evidence>
<feature type="transmembrane region" description="Helical" evidence="6">
    <location>
        <begin position="181"/>
        <end position="204"/>
    </location>
</feature>
<reference evidence="7 8" key="1">
    <citation type="submission" date="2018-04" db="EMBL/GenBank/DDBJ databases">
        <title>Genome sequencing of Flavobacterium sp. HYN0048.</title>
        <authorList>
            <person name="Yi H."/>
            <person name="Baek C."/>
        </authorList>
    </citation>
    <scope>NUCLEOTIDE SEQUENCE [LARGE SCALE GENOMIC DNA]</scope>
    <source>
        <strain evidence="7 8">HYN0048</strain>
    </source>
</reference>
<dbReference type="PIRSF" id="PIRSF035875">
    <property type="entry name" value="RNase_BN"/>
    <property type="match status" value="1"/>
</dbReference>
<keyword evidence="5 6" id="KW-0472">Membrane</keyword>
<dbReference type="InterPro" id="IPR017039">
    <property type="entry name" value="Virul_fac_BrkB"/>
</dbReference>
<keyword evidence="8" id="KW-1185">Reference proteome</keyword>
<dbReference type="PANTHER" id="PTHR30213:SF1">
    <property type="entry name" value="INNER MEMBRANE PROTEIN YHJD"/>
    <property type="match status" value="1"/>
</dbReference>
<accession>A0A2S0RI21</accession>
<dbReference type="Pfam" id="PF03631">
    <property type="entry name" value="Virul_fac_BrkB"/>
    <property type="match status" value="1"/>
</dbReference>
<feature type="transmembrane region" description="Helical" evidence="6">
    <location>
        <begin position="33"/>
        <end position="56"/>
    </location>
</feature>
<evidence type="ECO:0000256" key="3">
    <source>
        <dbReference type="ARBA" id="ARBA00022692"/>
    </source>
</evidence>
<keyword evidence="3 6" id="KW-0812">Transmembrane</keyword>
<sequence>MKRREMVKSGWQLLKDTFNEFNEDNAIKLSASLSYYTVFALPPLIMIILAITGFFFGEEAVTGEFFGQINGLVGNEAAMQIQETIKNTQLSGSTTFATVFGIVMLVIGASGVFAEIQSSINFIWGLKAKPNKGVMKFVKNRLMSFSMIAVMGFLLMVSLLVNTVMDILNSKLALYFPNVTVYLFYGINTLILFVTTTTLFSIIFRTLPDGTIAWKDTLIGSGVTSVFFMIGKLAISTYLGNSTVATVYGAAGSVIIILVWVYYSAIILYFGAEFTKVYARAHGQKIIPNDYAVEIKKEIFEIDSK</sequence>
<comment type="subcellular location">
    <subcellularLocation>
        <location evidence="1">Cell membrane</location>
        <topology evidence="1">Multi-pass membrane protein</topology>
    </subcellularLocation>
</comment>
<dbReference type="OrthoDB" id="9797028at2"/>
<dbReference type="PANTHER" id="PTHR30213">
    <property type="entry name" value="INNER MEMBRANE PROTEIN YHJD"/>
    <property type="match status" value="1"/>
</dbReference>
<organism evidence="7 8">
    <name type="scientific">Flavobacterium magnum</name>
    <dbReference type="NCBI Taxonomy" id="2162713"/>
    <lineage>
        <taxon>Bacteria</taxon>
        <taxon>Pseudomonadati</taxon>
        <taxon>Bacteroidota</taxon>
        <taxon>Flavobacteriia</taxon>
        <taxon>Flavobacteriales</taxon>
        <taxon>Flavobacteriaceae</taxon>
        <taxon>Flavobacterium</taxon>
    </lineage>
</organism>
<evidence type="ECO:0000256" key="4">
    <source>
        <dbReference type="ARBA" id="ARBA00022989"/>
    </source>
</evidence>
<gene>
    <name evidence="7" type="ORF">HYN48_12160</name>
</gene>
<feature type="transmembrane region" description="Helical" evidence="6">
    <location>
        <begin position="142"/>
        <end position="161"/>
    </location>
</feature>